<feature type="binding site" evidence="3">
    <location>
        <begin position="6"/>
        <end position="11"/>
    </location>
    <ligand>
        <name>substrate</name>
    </ligand>
</feature>
<dbReference type="Gene3D" id="3.10.490.10">
    <property type="entry name" value="Gamma-glutamyl cyclotransferase-like"/>
    <property type="match status" value="1"/>
</dbReference>
<evidence type="ECO:0000313" key="6">
    <source>
        <dbReference type="Proteomes" id="UP000245778"/>
    </source>
</evidence>
<dbReference type="GO" id="GO:0016740">
    <property type="term" value="F:transferase activity"/>
    <property type="evidence" value="ECO:0007669"/>
    <property type="project" value="UniProtKB-KW"/>
</dbReference>
<comment type="caution">
    <text evidence="5">The sequence shown here is derived from an EMBL/GenBank/DDBJ whole genome shotgun (WGS) entry which is preliminary data.</text>
</comment>
<keyword evidence="1" id="KW-0456">Lyase</keyword>
<dbReference type="InterPro" id="IPR013024">
    <property type="entry name" value="GGCT-like"/>
</dbReference>
<dbReference type="Pfam" id="PF06094">
    <property type="entry name" value="GGACT"/>
    <property type="match status" value="1"/>
</dbReference>
<dbReference type="CDD" id="cd06661">
    <property type="entry name" value="GGCT_like"/>
    <property type="match status" value="1"/>
</dbReference>
<name>A0A2U1CCL7_9FIRM</name>
<dbReference type="GeneID" id="93229000"/>
<dbReference type="InterPro" id="IPR036568">
    <property type="entry name" value="GGCT-like_sf"/>
</dbReference>
<organism evidence="5 6">
    <name type="scientific">Intestinimonas butyriciproducens</name>
    <dbReference type="NCBI Taxonomy" id="1297617"/>
    <lineage>
        <taxon>Bacteria</taxon>
        <taxon>Bacillati</taxon>
        <taxon>Bacillota</taxon>
        <taxon>Clostridia</taxon>
        <taxon>Eubacteriales</taxon>
        <taxon>Intestinimonas</taxon>
    </lineage>
</organism>
<evidence type="ECO:0000313" key="5">
    <source>
        <dbReference type="EMBL" id="PVY58658.1"/>
    </source>
</evidence>
<dbReference type="SUPFAM" id="SSF110857">
    <property type="entry name" value="Gamma-glutamyl cyclotransferase-like"/>
    <property type="match status" value="1"/>
</dbReference>
<evidence type="ECO:0000256" key="3">
    <source>
        <dbReference type="PIRSR" id="PIRSR617939-2"/>
    </source>
</evidence>
<proteinExistence type="predicted"/>
<gene>
    <name evidence="5" type="ORF">C7373_104257</name>
</gene>
<dbReference type="InterPro" id="IPR017939">
    <property type="entry name" value="G-Glutamylcylcotransferase"/>
</dbReference>
<sequence>MEENLYFAYGSNLDLEQMAQRCPDAEIVGPVRLENYELRFRGSGFATVAPKKGSTVHGLVWKITPNCEQSLDRYEGYPRHYTKETVTVKDAAGAELPVMVYIMAEPYCRQPALPSPYYYRVIQRGFEANGLPVESLQAAWSRTIDEVWSGRIDKPKRAPERNRGPER</sequence>
<dbReference type="RefSeq" id="WP_227152332.1">
    <property type="nucleotide sequence ID" value="NZ_CP011524.1"/>
</dbReference>
<feature type="binding site" evidence="3">
    <location>
        <position position="118"/>
    </location>
    <ligand>
        <name>substrate</name>
    </ligand>
</feature>
<dbReference type="AlphaFoldDB" id="A0A2U1CCL7"/>
<feature type="domain" description="Gamma-glutamylcyclotransferase AIG2-like" evidence="4">
    <location>
        <begin position="6"/>
        <end position="109"/>
    </location>
</feature>
<dbReference type="PANTHER" id="PTHR12935">
    <property type="entry name" value="GAMMA-GLUTAMYLCYCLOTRANSFERASE"/>
    <property type="match status" value="1"/>
</dbReference>
<dbReference type="InterPro" id="IPR009288">
    <property type="entry name" value="AIG2-like_dom"/>
</dbReference>
<reference evidence="5 6" key="1">
    <citation type="submission" date="2018-04" db="EMBL/GenBank/DDBJ databases">
        <title>Genomic Encyclopedia of Type Strains, Phase IV (KMG-IV): sequencing the most valuable type-strain genomes for metagenomic binning, comparative biology and taxonomic classification.</title>
        <authorList>
            <person name="Goeker M."/>
        </authorList>
    </citation>
    <scope>NUCLEOTIDE SEQUENCE [LARGE SCALE GENOMIC DNA]</scope>
    <source>
        <strain evidence="5 6">DSM 26588</strain>
    </source>
</reference>
<evidence type="ECO:0000256" key="1">
    <source>
        <dbReference type="ARBA" id="ARBA00023239"/>
    </source>
</evidence>
<protein>
    <submittedName>
        <fullName evidence="5">Gamma-glutamylcyclotransferase (GGCT)/AIG2-like uncharacterized protein YtfP</fullName>
    </submittedName>
</protein>
<dbReference type="GO" id="GO:0003839">
    <property type="term" value="F:gamma-glutamylcyclotransferase activity"/>
    <property type="evidence" value="ECO:0007669"/>
    <property type="project" value="InterPro"/>
</dbReference>
<feature type="active site" description="Proton acceptor" evidence="2">
    <location>
        <position position="75"/>
    </location>
</feature>
<keyword evidence="5" id="KW-0808">Transferase</keyword>
<evidence type="ECO:0000259" key="4">
    <source>
        <dbReference type="Pfam" id="PF06094"/>
    </source>
</evidence>
<dbReference type="Proteomes" id="UP000245778">
    <property type="component" value="Unassembled WGS sequence"/>
</dbReference>
<evidence type="ECO:0000256" key="2">
    <source>
        <dbReference type="PIRSR" id="PIRSR617939-1"/>
    </source>
</evidence>
<dbReference type="EMBL" id="QEKK01000004">
    <property type="protein sequence ID" value="PVY58658.1"/>
    <property type="molecule type" value="Genomic_DNA"/>
</dbReference>
<accession>A0A2U1CCL7</accession>
<dbReference type="PANTHER" id="PTHR12935:SF0">
    <property type="entry name" value="GAMMA-GLUTAMYLCYCLOTRANSFERASE"/>
    <property type="match status" value="1"/>
</dbReference>